<comment type="caution">
    <text evidence="1">The sequence shown here is derived from an EMBL/GenBank/DDBJ whole genome shotgun (WGS) entry which is preliminary data.</text>
</comment>
<dbReference type="EMBL" id="CM046127">
    <property type="protein sequence ID" value="KAI8441356.1"/>
    <property type="molecule type" value="Genomic_DNA"/>
</dbReference>
<gene>
    <name evidence="1" type="ORF">MSG28_014973</name>
</gene>
<protein>
    <submittedName>
        <fullName evidence="1">Uncharacterized protein</fullName>
    </submittedName>
</protein>
<organism evidence="1 2">
    <name type="scientific">Choristoneura fumiferana</name>
    <name type="common">Spruce budworm moth</name>
    <name type="synonym">Archips fumiferana</name>
    <dbReference type="NCBI Taxonomy" id="7141"/>
    <lineage>
        <taxon>Eukaryota</taxon>
        <taxon>Metazoa</taxon>
        <taxon>Ecdysozoa</taxon>
        <taxon>Arthropoda</taxon>
        <taxon>Hexapoda</taxon>
        <taxon>Insecta</taxon>
        <taxon>Pterygota</taxon>
        <taxon>Neoptera</taxon>
        <taxon>Endopterygota</taxon>
        <taxon>Lepidoptera</taxon>
        <taxon>Glossata</taxon>
        <taxon>Ditrysia</taxon>
        <taxon>Tortricoidea</taxon>
        <taxon>Tortricidae</taxon>
        <taxon>Tortricinae</taxon>
        <taxon>Choristoneura</taxon>
    </lineage>
</organism>
<name>A0ACC0KXR8_CHOFU</name>
<proteinExistence type="predicted"/>
<dbReference type="Proteomes" id="UP001064048">
    <property type="component" value="Chromosome 27"/>
</dbReference>
<evidence type="ECO:0000313" key="2">
    <source>
        <dbReference type="Proteomes" id="UP001064048"/>
    </source>
</evidence>
<sequence length="178" mass="20278">MLPTTGTRHARSSTLGVKLHHKYSDTDADPHNATRGFFYSHIGWLLVVKHPEVRKRGQAIDVSDLLRNPVLTFQRKHVIPLLTLVCYVIPTVIPMYFWGETFTNAWHIMMLRFCIGLNFVSLINSAAHTFGNRPYDKNIMPTQNMGVTLATLGEGFHNYHHVFPLITKQQNLGIISLI</sequence>
<accession>A0ACC0KXR8</accession>
<reference evidence="1 2" key="1">
    <citation type="journal article" date="2022" name="Genome Biol. Evol.">
        <title>The Spruce Budworm Genome: Reconstructing the Evolutionary History of Antifreeze Proteins.</title>
        <authorList>
            <person name="Beliveau C."/>
            <person name="Gagne P."/>
            <person name="Picq S."/>
            <person name="Vernygora O."/>
            <person name="Keeling C.I."/>
            <person name="Pinkney K."/>
            <person name="Doucet D."/>
            <person name="Wen F."/>
            <person name="Johnston J.S."/>
            <person name="Maaroufi H."/>
            <person name="Boyle B."/>
            <person name="Laroche J."/>
            <person name="Dewar K."/>
            <person name="Juretic N."/>
            <person name="Blackburn G."/>
            <person name="Nisole A."/>
            <person name="Brunet B."/>
            <person name="Brandao M."/>
            <person name="Lumley L."/>
            <person name="Duan J."/>
            <person name="Quan G."/>
            <person name="Lucarotti C.J."/>
            <person name="Roe A.D."/>
            <person name="Sperling F.A.H."/>
            <person name="Levesque R.C."/>
            <person name="Cusson M."/>
        </authorList>
    </citation>
    <scope>NUCLEOTIDE SEQUENCE [LARGE SCALE GENOMIC DNA]</scope>
    <source>
        <strain evidence="1">Glfc:IPQL:Cfum</strain>
    </source>
</reference>
<evidence type="ECO:0000313" key="1">
    <source>
        <dbReference type="EMBL" id="KAI8441356.1"/>
    </source>
</evidence>
<keyword evidence="2" id="KW-1185">Reference proteome</keyword>